<dbReference type="Pfam" id="PF02803">
    <property type="entry name" value="Thiolase_C"/>
    <property type="match status" value="1"/>
</dbReference>
<evidence type="ECO:0000256" key="6">
    <source>
        <dbReference type="ARBA" id="ARBA00023315"/>
    </source>
</evidence>
<name>A0ABR4G4Y1_9EURO</name>
<evidence type="ECO:0000313" key="11">
    <source>
        <dbReference type="EMBL" id="KAL2794053.1"/>
    </source>
</evidence>
<dbReference type="Pfam" id="PF00108">
    <property type="entry name" value="Thiolase_N"/>
    <property type="match status" value="1"/>
</dbReference>
<dbReference type="SUPFAM" id="SSF53901">
    <property type="entry name" value="Thiolase-like"/>
    <property type="match status" value="2"/>
</dbReference>
<evidence type="ECO:0000256" key="3">
    <source>
        <dbReference type="ARBA" id="ARBA00012705"/>
    </source>
</evidence>
<comment type="similarity">
    <text evidence="2 8">Belongs to the thiolase-like superfamily. Thiolase family.</text>
</comment>
<evidence type="ECO:0000259" key="10">
    <source>
        <dbReference type="Pfam" id="PF02803"/>
    </source>
</evidence>
<dbReference type="InterPro" id="IPR020617">
    <property type="entry name" value="Thiolase_C"/>
</dbReference>
<dbReference type="EMBL" id="JBFTWV010000049">
    <property type="protein sequence ID" value="KAL2794053.1"/>
    <property type="molecule type" value="Genomic_DNA"/>
</dbReference>
<evidence type="ECO:0000313" key="12">
    <source>
        <dbReference type="Proteomes" id="UP001610563"/>
    </source>
</evidence>
<feature type="domain" description="Thiolase C-terminal" evidence="10">
    <location>
        <begin position="275"/>
        <end position="396"/>
    </location>
</feature>
<dbReference type="PANTHER" id="PTHR18919:SF165">
    <property type="entry name" value="ACETYL-COA ACETYLTRANSFERASE"/>
    <property type="match status" value="1"/>
</dbReference>
<dbReference type="InterPro" id="IPR020613">
    <property type="entry name" value="Thiolase_CS"/>
</dbReference>
<keyword evidence="6 8" id="KW-0012">Acyltransferase</keyword>
<comment type="pathway">
    <text evidence="7">Metabolic intermediate biosynthesis; (R)-mevalonate biosynthesis; (R)-mevalonate from acetyl-CoA: step 1/3.</text>
</comment>
<dbReference type="PROSITE" id="PS00098">
    <property type="entry name" value="THIOLASE_1"/>
    <property type="match status" value="1"/>
</dbReference>
<accession>A0ABR4G4Y1</accession>
<keyword evidence="5" id="KW-0630">Potassium</keyword>
<dbReference type="CDD" id="cd00751">
    <property type="entry name" value="thiolase"/>
    <property type="match status" value="1"/>
</dbReference>
<dbReference type="PANTHER" id="PTHR18919">
    <property type="entry name" value="ACETYL-COA C-ACYLTRANSFERASE"/>
    <property type="match status" value="1"/>
</dbReference>
<evidence type="ECO:0000256" key="7">
    <source>
        <dbReference type="ARBA" id="ARBA00037924"/>
    </source>
</evidence>
<evidence type="ECO:0000256" key="2">
    <source>
        <dbReference type="ARBA" id="ARBA00010982"/>
    </source>
</evidence>
<keyword evidence="12" id="KW-1185">Reference proteome</keyword>
<sequence length="399" mass="41105">MASLPPVYIVSYARTPVGGFLGSLSSQTAPQLGSHAIKAAVERANGIKPSDIEEVFFGNVLSANVGQNPARQCALGAGLEASTICTTVNKVCASGLKAVILGAQTIMTGNADIVVAGGTESMSNTPHYLPNLRTGAKYGNQTMVDGIVKDGLTDVGKQELMGLQAEECAQDHGFSREDQDNYAIRTYEKAQAAQKAGLFDDEIAPIELPGFRGKPGVTVSQDDEPKNLNPDKLRAMKPAFIPGTGTVTAPNSSPLNDGAAAVVLVSEAKLKELNLKPVAKILGWGDAEQQPSKFTTSPALAMPKALKHAGVSQDDVDAFEINEAFSVVALANIKLLGLPAEKVNIHGGAVAIGHPLGASGARILSTLLGVLKAQKGKIGCAGICNGGGGASALVVEYLA</sequence>
<dbReference type="InterPro" id="IPR020616">
    <property type="entry name" value="Thiolase_N"/>
</dbReference>
<gene>
    <name evidence="11" type="ORF">BJX66DRAFT_207653</name>
</gene>
<evidence type="ECO:0000256" key="5">
    <source>
        <dbReference type="ARBA" id="ARBA00022958"/>
    </source>
</evidence>
<evidence type="ECO:0000256" key="4">
    <source>
        <dbReference type="ARBA" id="ARBA00022679"/>
    </source>
</evidence>
<dbReference type="PIRSF" id="PIRSF000429">
    <property type="entry name" value="Ac-CoA_Ac_transf"/>
    <property type="match status" value="1"/>
</dbReference>
<dbReference type="NCBIfam" id="TIGR01930">
    <property type="entry name" value="AcCoA-C-Actrans"/>
    <property type="match status" value="1"/>
</dbReference>
<feature type="domain" description="Thiolase N-terminal" evidence="9">
    <location>
        <begin position="7"/>
        <end position="267"/>
    </location>
</feature>
<proteinExistence type="inferred from homology"/>
<dbReference type="InterPro" id="IPR020615">
    <property type="entry name" value="Thiolase_acyl_enz_int_AS"/>
</dbReference>
<organism evidence="11 12">
    <name type="scientific">Aspergillus keveii</name>
    <dbReference type="NCBI Taxonomy" id="714993"/>
    <lineage>
        <taxon>Eukaryota</taxon>
        <taxon>Fungi</taxon>
        <taxon>Dikarya</taxon>
        <taxon>Ascomycota</taxon>
        <taxon>Pezizomycotina</taxon>
        <taxon>Eurotiomycetes</taxon>
        <taxon>Eurotiomycetidae</taxon>
        <taxon>Eurotiales</taxon>
        <taxon>Aspergillaceae</taxon>
        <taxon>Aspergillus</taxon>
        <taxon>Aspergillus subgen. Nidulantes</taxon>
    </lineage>
</organism>
<evidence type="ECO:0000256" key="8">
    <source>
        <dbReference type="RuleBase" id="RU003557"/>
    </source>
</evidence>
<dbReference type="PROSITE" id="PS00737">
    <property type="entry name" value="THIOLASE_2"/>
    <property type="match status" value="1"/>
</dbReference>
<dbReference type="EC" id="2.3.1.9" evidence="3"/>
<comment type="caution">
    <text evidence="11">The sequence shown here is derived from an EMBL/GenBank/DDBJ whole genome shotgun (WGS) entry which is preliminary data.</text>
</comment>
<dbReference type="InterPro" id="IPR016039">
    <property type="entry name" value="Thiolase-like"/>
</dbReference>
<dbReference type="Gene3D" id="3.40.47.10">
    <property type="match status" value="1"/>
</dbReference>
<comment type="cofactor">
    <cofactor evidence="1">
        <name>K(+)</name>
        <dbReference type="ChEBI" id="CHEBI:29103"/>
    </cofactor>
</comment>
<evidence type="ECO:0000259" key="9">
    <source>
        <dbReference type="Pfam" id="PF00108"/>
    </source>
</evidence>
<protein>
    <recommendedName>
        <fullName evidence="3">acetyl-CoA C-acetyltransferase</fullName>
        <ecNumber evidence="3">2.3.1.9</ecNumber>
    </recommendedName>
</protein>
<dbReference type="InterPro" id="IPR002155">
    <property type="entry name" value="Thiolase"/>
</dbReference>
<evidence type="ECO:0000256" key="1">
    <source>
        <dbReference type="ARBA" id="ARBA00001958"/>
    </source>
</evidence>
<reference evidence="11 12" key="1">
    <citation type="submission" date="2024-07" db="EMBL/GenBank/DDBJ databases">
        <title>Section-level genome sequencing and comparative genomics of Aspergillus sections Usti and Cavernicolus.</title>
        <authorList>
            <consortium name="Lawrence Berkeley National Laboratory"/>
            <person name="Nybo J.L."/>
            <person name="Vesth T.C."/>
            <person name="Theobald S."/>
            <person name="Frisvad J.C."/>
            <person name="Larsen T.O."/>
            <person name="Kjaerboelling I."/>
            <person name="Rothschild-Mancinelli K."/>
            <person name="Lyhne E.K."/>
            <person name="Kogle M.E."/>
            <person name="Barry K."/>
            <person name="Clum A."/>
            <person name="Na H."/>
            <person name="Ledsgaard L."/>
            <person name="Lin J."/>
            <person name="Lipzen A."/>
            <person name="Kuo A."/>
            <person name="Riley R."/>
            <person name="Mondo S."/>
            <person name="Labutti K."/>
            <person name="Haridas S."/>
            <person name="Pangalinan J."/>
            <person name="Salamov A.A."/>
            <person name="Simmons B.A."/>
            <person name="Magnuson J.K."/>
            <person name="Chen J."/>
            <person name="Drula E."/>
            <person name="Henrissat B."/>
            <person name="Wiebenga A."/>
            <person name="Lubbers R.J."/>
            <person name="Gomes A.C."/>
            <person name="Makela M.R."/>
            <person name="Stajich J."/>
            <person name="Grigoriev I.V."/>
            <person name="Mortensen U.H."/>
            <person name="De Vries R.P."/>
            <person name="Baker S.E."/>
            <person name="Andersen M.R."/>
        </authorList>
    </citation>
    <scope>NUCLEOTIDE SEQUENCE [LARGE SCALE GENOMIC DNA]</scope>
    <source>
        <strain evidence="11 12">CBS 209.92</strain>
    </source>
</reference>
<dbReference type="Proteomes" id="UP001610563">
    <property type="component" value="Unassembled WGS sequence"/>
</dbReference>
<keyword evidence="4 8" id="KW-0808">Transferase</keyword>